<comment type="similarity">
    <text evidence="1">Belongs to the FAM133 family.</text>
</comment>
<reference evidence="3" key="3">
    <citation type="submission" date="2025-09" db="UniProtKB">
        <authorList>
            <consortium name="Ensembl"/>
        </authorList>
    </citation>
    <scope>IDENTIFICATION</scope>
</reference>
<proteinExistence type="inferred from homology"/>
<feature type="compositionally biased region" description="Basic and acidic residues" evidence="2">
    <location>
        <begin position="171"/>
        <end position="183"/>
    </location>
</feature>
<keyword evidence="4" id="KW-1185">Reference proteome</keyword>
<feature type="compositionally biased region" description="Basic and acidic residues" evidence="2">
    <location>
        <begin position="59"/>
        <end position="92"/>
    </location>
</feature>
<dbReference type="AlphaFoldDB" id="A0A8C9VE68"/>
<dbReference type="InterPro" id="IPR026766">
    <property type="entry name" value="Fam133"/>
</dbReference>
<evidence type="ECO:0000313" key="4">
    <source>
        <dbReference type="Proteomes" id="UP000694397"/>
    </source>
</evidence>
<evidence type="ECO:0000256" key="2">
    <source>
        <dbReference type="SAM" id="MobiDB-lite"/>
    </source>
</evidence>
<sequence>MGKRDNRVAYLNPIAMARARGPVPSSGPSIQDYLNRPRPTWEEVKEQLEKKKKGSRTLAEFEEKMNERWKKELEKNREKVLGGGENKKDKEKKEKKRKDKKKSSRHSSSSSSSSSSDSSSSSSETDEEEEKKSIKKKKKRKHSSVRKASDGSSSESDSDSKESSKKKKKKPREDQEKEKDDKGSRKKRKMDRSSSESPPDSEGEEDGDPKKKKCSEEKEKVTMLSCVVFTLLVAGPASSFEICPDHKVCPAGSTCCKAENEYRCCPSVRTHAPPRTPGIILQVCRRAARWFSVVGNSPARTGGPAADIQQERTSAVPTIMDSAVWMGTTAAQMAITVT</sequence>
<gene>
    <name evidence="3" type="primary">fam133b</name>
</gene>
<dbReference type="OrthoDB" id="10065679at2759"/>
<dbReference type="GeneTree" id="ENSGT00730000111097"/>
<accession>A0A8C9VE68</accession>
<evidence type="ECO:0000313" key="3">
    <source>
        <dbReference type="Ensembl" id="ENSSFOP00015048305.1"/>
    </source>
</evidence>
<feature type="region of interest" description="Disordered" evidence="2">
    <location>
        <begin position="18"/>
        <end position="215"/>
    </location>
</feature>
<organism evidence="3 4">
    <name type="scientific">Scleropages formosus</name>
    <name type="common">Asian bonytongue</name>
    <name type="synonym">Osteoglossum formosum</name>
    <dbReference type="NCBI Taxonomy" id="113540"/>
    <lineage>
        <taxon>Eukaryota</taxon>
        <taxon>Metazoa</taxon>
        <taxon>Chordata</taxon>
        <taxon>Craniata</taxon>
        <taxon>Vertebrata</taxon>
        <taxon>Euteleostomi</taxon>
        <taxon>Actinopterygii</taxon>
        <taxon>Neopterygii</taxon>
        <taxon>Teleostei</taxon>
        <taxon>Osteoglossocephala</taxon>
        <taxon>Osteoglossomorpha</taxon>
        <taxon>Osteoglossiformes</taxon>
        <taxon>Osteoglossidae</taxon>
        <taxon>Scleropages</taxon>
    </lineage>
</organism>
<dbReference type="PANTHER" id="PTHR31911:SF1">
    <property type="entry name" value="FAMILY WITH SEQUENCE SIMILARITY 133 MEMBER B-RELATED"/>
    <property type="match status" value="1"/>
</dbReference>
<feature type="compositionally biased region" description="Low complexity" evidence="2">
    <location>
        <begin position="106"/>
        <end position="123"/>
    </location>
</feature>
<dbReference type="Proteomes" id="UP000694397">
    <property type="component" value="Chromosome 23"/>
</dbReference>
<name>A0A8C9VE68_SCLFO</name>
<feature type="compositionally biased region" description="Basic residues" evidence="2">
    <location>
        <begin position="93"/>
        <end position="105"/>
    </location>
</feature>
<dbReference type="Ensembl" id="ENSSFOT00015069556.1">
    <property type="protein sequence ID" value="ENSSFOP00015048305.1"/>
    <property type="gene ID" value="ENSSFOG00015011791.2"/>
</dbReference>
<evidence type="ECO:0000256" key="1">
    <source>
        <dbReference type="ARBA" id="ARBA00009569"/>
    </source>
</evidence>
<reference evidence="3" key="2">
    <citation type="submission" date="2025-08" db="UniProtKB">
        <authorList>
            <consortium name="Ensembl"/>
        </authorList>
    </citation>
    <scope>IDENTIFICATION</scope>
</reference>
<dbReference type="PANTHER" id="PTHR31911">
    <property type="entry name" value="PROTEIN FAM133"/>
    <property type="match status" value="1"/>
</dbReference>
<feature type="compositionally biased region" description="Basic residues" evidence="2">
    <location>
        <begin position="133"/>
        <end position="145"/>
    </location>
</feature>
<reference evidence="3 4" key="1">
    <citation type="submission" date="2019-04" db="EMBL/GenBank/DDBJ databases">
        <authorList>
            <consortium name="Wellcome Sanger Institute Data Sharing"/>
        </authorList>
    </citation>
    <scope>NUCLEOTIDE SEQUENCE [LARGE SCALE GENOMIC DNA]</scope>
</reference>
<feature type="compositionally biased region" description="Basic and acidic residues" evidence="2">
    <location>
        <begin position="39"/>
        <end position="49"/>
    </location>
</feature>
<protein>
    <submittedName>
        <fullName evidence="3">Family with sequence similarity 133 member B</fullName>
    </submittedName>
</protein>